<dbReference type="EMBL" id="CAADIC010000003">
    <property type="protein sequence ID" value="VFR24012.1"/>
    <property type="molecule type" value="Genomic_DNA"/>
</dbReference>
<evidence type="ECO:0000313" key="4">
    <source>
        <dbReference type="EMBL" id="VFR24012.1"/>
    </source>
</evidence>
<name>A0A484SIZ1_9ZZZZ</name>
<gene>
    <name evidence="4" type="ORF">ANDA3_1271</name>
    <name evidence="5" type="ORF">DAR2_1141</name>
    <name evidence="6" type="ORF">DAR3_1138</name>
</gene>
<keyword evidence="5" id="KW-0503">Monooxygenase</keyword>
<reference evidence="5" key="1">
    <citation type="submission" date="2019-03" db="EMBL/GenBank/DDBJ databases">
        <authorList>
            <person name="Danneels B."/>
        </authorList>
    </citation>
    <scope>NUCLEOTIDE SEQUENCE</scope>
</reference>
<dbReference type="SUPFAM" id="SSF51905">
    <property type="entry name" value="FAD/NAD(P)-binding domain"/>
    <property type="match status" value="1"/>
</dbReference>
<dbReference type="PANTHER" id="PTHR43004:SF8">
    <property type="entry name" value="FAD-BINDING DOMAIN-CONTAINING PROTEIN-RELATED"/>
    <property type="match status" value="1"/>
</dbReference>
<evidence type="ECO:0000256" key="1">
    <source>
        <dbReference type="ARBA" id="ARBA00022630"/>
    </source>
</evidence>
<dbReference type="GO" id="GO:0071949">
    <property type="term" value="F:FAD binding"/>
    <property type="evidence" value="ECO:0007669"/>
    <property type="project" value="InterPro"/>
</dbReference>
<dbReference type="Gene3D" id="3.30.9.10">
    <property type="entry name" value="D-Amino Acid Oxidase, subunit A, domain 2"/>
    <property type="match status" value="1"/>
</dbReference>
<proteinExistence type="predicted"/>
<accession>A0A484SIZ1</accession>
<evidence type="ECO:0000259" key="3">
    <source>
        <dbReference type="Pfam" id="PF01494"/>
    </source>
</evidence>
<feature type="domain" description="FAD-binding" evidence="3">
    <location>
        <begin position="11"/>
        <end position="372"/>
    </location>
</feature>
<keyword evidence="1" id="KW-0285">Flavoprotein</keyword>
<evidence type="ECO:0000313" key="5">
    <source>
        <dbReference type="EMBL" id="VFR61860.1"/>
    </source>
</evidence>
<dbReference type="InterPro" id="IPR036188">
    <property type="entry name" value="FAD/NAD-bd_sf"/>
</dbReference>
<organism evidence="5">
    <name type="scientific">plant metagenome</name>
    <dbReference type="NCBI Taxonomy" id="1297885"/>
    <lineage>
        <taxon>unclassified sequences</taxon>
        <taxon>metagenomes</taxon>
        <taxon>organismal metagenomes</taxon>
    </lineage>
</organism>
<keyword evidence="2" id="KW-0274">FAD</keyword>
<dbReference type="InterPro" id="IPR002938">
    <property type="entry name" value="FAD-bd"/>
</dbReference>
<dbReference type="Pfam" id="PF01494">
    <property type="entry name" value="FAD_binding_3"/>
    <property type="match status" value="1"/>
</dbReference>
<dbReference type="PRINTS" id="PR00420">
    <property type="entry name" value="RNGMNOXGNASE"/>
</dbReference>
<protein>
    <submittedName>
        <fullName evidence="5">FAD-binding monooxygenase, PheA/TfdB family, similarity to 2,4-dichlorophenol 6-monooxygenase</fullName>
    </submittedName>
</protein>
<evidence type="ECO:0000256" key="2">
    <source>
        <dbReference type="ARBA" id="ARBA00022827"/>
    </source>
</evidence>
<dbReference type="EMBL" id="CAADIJ010000028">
    <property type="protein sequence ID" value="VFR88302.1"/>
    <property type="molecule type" value="Genomic_DNA"/>
</dbReference>
<dbReference type="Gene3D" id="3.40.30.120">
    <property type="match status" value="1"/>
</dbReference>
<dbReference type="PANTHER" id="PTHR43004">
    <property type="entry name" value="TRK SYSTEM POTASSIUM UPTAKE PROTEIN"/>
    <property type="match status" value="1"/>
</dbReference>
<dbReference type="AlphaFoldDB" id="A0A484SIZ1"/>
<dbReference type="InterPro" id="IPR050641">
    <property type="entry name" value="RIFMO-like"/>
</dbReference>
<sequence>MGGELHMRVEETQVLVVGAGPTGMVASAFLAKFGVTSITLSRHRGPAPQPRGSFTNQRTIEVLRDLGIEAAIDAVGTKLQSIGHNVMATSFAGPEIIRYQCYGVGDRLADYKQASPCENYNLPQHIIEPVLLQAAEDRGADVRFYHELETIEQNEDAVLVQVKNRATGELYQVRAQYVIAADGGRSRIAEQLKVPFDGESGLIHMANAWVEADLTQYAAYRPAGQYIILQPGGNSWVGSGTFVTVVPWTEWLFSREYDPAQGEPDLSDEAVISTVRGLIGDDSVPIKIKGTSLWQVNAVLATQYQIGRVFIAGDAAHRHSPSGGLGTNTSIQDAYNLAWKLAFVLQGKAGERLLESYHEERNPVGRQVVDRAMINLGYKVKVSEALGLRRGQSPEEGWDSLRSLFEDVPGASERRDALIAAIKLQDYRSTAHGVDIGQRYVSGAVVDDGTPFPEPARDPALYYHPTTHPGAHLPHVWLEKDRKPVSTLDLVGHGRFTVIAGIGGKAWIDAAAEVAELLEIELPAVSVGFNCEYSDVVGDWYRVREIGDHGALLIRPDGHIAWRSHGASDDPVKELAGALRQVLARPTNES</sequence>
<dbReference type="Gene3D" id="3.50.50.60">
    <property type="entry name" value="FAD/NAD(P)-binding domain"/>
    <property type="match status" value="1"/>
</dbReference>
<dbReference type="GO" id="GO:0016709">
    <property type="term" value="F:oxidoreductase activity, acting on paired donors, with incorporation or reduction of molecular oxygen, NAD(P)H as one donor, and incorporation of one atom of oxygen"/>
    <property type="evidence" value="ECO:0007669"/>
    <property type="project" value="UniProtKB-ARBA"/>
</dbReference>
<dbReference type="EMBL" id="CAADIL010000003">
    <property type="protein sequence ID" value="VFR61860.1"/>
    <property type="molecule type" value="Genomic_DNA"/>
</dbReference>
<keyword evidence="5" id="KW-0560">Oxidoreductase</keyword>
<evidence type="ECO:0000313" key="6">
    <source>
        <dbReference type="EMBL" id="VFR88302.1"/>
    </source>
</evidence>
<dbReference type="Pfam" id="PF21274">
    <property type="entry name" value="Rng_hyd_C"/>
    <property type="match status" value="1"/>
</dbReference>